<dbReference type="SMART" id="SM00320">
    <property type="entry name" value="WD40"/>
    <property type="match status" value="4"/>
</dbReference>
<dbReference type="SUPFAM" id="SSF50978">
    <property type="entry name" value="WD40 repeat-like"/>
    <property type="match status" value="1"/>
</dbReference>
<dbReference type="EMBL" id="JBBWWR010000010">
    <property type="protein sequence ID" value="KAK8961049.1"/>
    <property type="molecule type" value="Genomic_DNA"/>
</dbReference>
<dbReference type="InterPro" id="IPR036322">
    <property type="entry name" value="WD40_repeat_dom_sf"/>
</dbReference>
<evidence type="ECO:0000313" key="4">
    <source>
        <dbReference type="Proteomes" id="UP001412067"/>
    </source>
</evidence>
<comment type="caution">
    <text evidence="3">The sequence shown here is derived from an EMBL/GenBank/DDBJ whole genome shotgun (WGS) entry which is preliminary data.</text>
</comment>
<dbReference type="SUPFAM" id="SSF56219">
    <property type="entry name" value="DNase I-like"/>
    <property type="match status" value="1"/>
</dbReference>
<evidence type="ECO:0000259" key="2">
    <source>
        <dbReference type="Pfam" id="PF23754"/>
    </source>
</evidence>
<proteinExistence type="predicted"/>
<dbReference type="Gene3D" id="2.130.10.10">
    <property type="entry name" value="YVTN repeat-like/Quinoprotein amine dehydrogenase"/>
    <property type="match status" value="1"/>
</dbReference>
<dbReference type="InterPro" id="IPR056454">
    <property type="entry name" value="Beta-prop_IP5PC_F"/>
</dbReference>
<feature type="domain" description="IP5PC-F beta-propeller" evidence="2">
    <location>
        <begin position="470"/>
        <end position="738"/>
    </location>
</feature>
<evidence type="ECO:0000256" key="1">
    <source>
        <dbReference type="SAM" id="MobiDB-lite"/>
    </source>
</evidence>
<feature type="compositionally biased region" description="Polar residues" evidence="1">
    <location>
        <begin position="15"/>
        <end position="33"/>
    </location>
</feature>
<dbReference type="InterPro" id="IPR001680">
    <property type="entry name" value="WD40_rpt"/>
</dbReference>
<accession>A0ABR2MA32</accession>
<dbReference type="InterPro" id="IPR046985">
    <property type="entry name" value="IP5"/>
</dbReference>
<feature type="domain" description="IP5PC-F beta-propeller" evidence="2">
    <location>
        <begin position="208"/>
        <end position="301"/>
    </location>
</feature>
<sequence>MDERKEYDCGGDDVTSATRSGNNRQQKLQSYSQPLGRDAIPASKRHVSRKHSLDELINPFYSDSHIGYHAAAASPEGSNAGSSLSYTHYQVSLLTSSHNKHSNSVEDISFPHPHLLPPPPPVYHSLGGSVGSVVSFPSDRRYGNAGSSLSDSGGTFTLERAMLEFGGAPGMLPEFVGNGGGTGIFRVPLRAAVHPGRPPALELRPHPLRETQAGAFLRTIVCTGTQLWAGQETGLRFWNLSDVYDVWNGRPAKRGDEGSAPFFESERTSPVVCLVADEASSFIWSGHKDGRIRSWKIPKQGSEYLWEGGKVEDTKILENTIGAGTGDPGSLFKEGLSWQAHRTSVLSMIITSYEFVLWAVVPRLTRIFDAFFSFVAIIEESQNSGSSRQPLLRLHCISATVITISGQSSGNLRGELMRKVGLKRREIAELKIDGPECASARGCPRLGWDLQDLAKPFNNSKLCSHGPKWACIGDIWTSCEGGVLKAWPWESIEKSLSLTIEERHMAALLVERSYVDLRSLVTVNGVCSLPSVDIKYLLSDSSRSKVWSAGSLTFALWDSRKRELLKVFNIDGQIENRVDVAQSQETHVEDEMKVKLTKKEKSGSMSFFQRSRNALIGAADAVRRVAQKGTFGEDRKTEALAIAADGMIWTGCTNGSLVQWDGNGNRVHEVHHHTSAVKVICSFGTRLWVGYVNGFVQIIDLEGSLLGEWLAHSGPVIKIVVGASYLLTLASHGGIRGWSLTSPGPIDNILRAELSSKELTYTKMEKIKILAGSWNVGQQRASHDSLISWLASAARDVGLVVVGLQEVEMGAGFLAMSAAKETVRL</sequence>
<keyword evidence="4" id="KW-1185">Reference proteome</keyword>
<dbReference type="Gene3D" id="3.60.10.10">
    <property type="entry name" value="Endonuclease/exonuclease/phosphatase"/>
    <property type="match status" value="1"/>
</dbReference>
<dbReference type="InterPro" id="IPR036691">
    <property type="entry name" value="Endo/exonu/phosph_ase_sf"/>
</dbReference>
<dbReference type="PANTHER" id="PTHR11200">
    <property type="entry name" value="INOSITOL 5-PHOSPHATASE"/>
    <property type="match status" value="1"/>
</dbReference>
<evidence type="ECO:0000313" key="3">
    <source>
        <dbReference type="EMBL" id="KAK8961049.1"/>
    </source>
</evidence>
<dbReference type="PANTHER" id="PTHR11200:SF300">
    <property type="entry name" value="TYPE II INOSITOL 1,4,5-TRISPHOSPHATE 5-PHOSPHATASE"/>
    <property type="match status" value="1"/>
</dbReference>
<name>A0ABR2MA32_9ASPA</name>
<protein>
    <submittedName>
        <fullName evidence="3">Type I inositol 1,4,5-trisphosphate 5-phosphatase 13</fullName>
    </submittedName>
</protein>
<dbReference type="InterPro" id="IPR015943">
    <property type="entry name" value="WD40/YVTN_repeat-like_dom_sf"/>
</dbReference>
<feature type="region of interest" description="Disordered" evidence="1">
    <location>
        <begin position="1"/>
        <end position="48"/>
    </location>
</feature>
<gene>
    <name evidence="3" type="primary">5PTASE13</name>
    <name evidence="3" type="ORF">KSP40_PGU011129</name>
</gene>
<organism evidence="3 4">
    <name type="scientific">Platanthera guangdongensis</name>
    <dbReference type="NCBI Taxonomy" id="2320717"/>
    <lineage>
        <taxon>Eukaryota</taxon>
        <taxon>Viridiplantae</taxon>
        <taxon>Streptophyta</taxon>
        <taxon>Embryophyta</taxon>
        <taxon>Tracheophyta</taxon>
        <taxon>Spermatophyta</taxon>
        <taxon>Magnoliopsida</taxon>
        <taxon>Liliopsida</taxon>
        <taxon>Asparagales</taxon>
        <taxon>Orchidaceae</taxon>
        <taxon>Orchidoideae</taxon>
        <taxon>Orchideae</taxon>
        <taxon>Orchidinae</taxon>
        <taxon>Platanthera</taxon>
    </lineage>
</organism>
<dbReference type="Proteomes" id="UP001412067">
    <property type="component" value="Unassembled WGS sequence"/>
</dbReference>
<dbReference type="Pfam" id="PF23754">
    <property type="entry name" value="Beta-prop_IP5PC_F"/>
    <property type="match status" value="2"/>
</dbReference>
<reference evidence="3 4" key="1">
    <citation type="journal article" date="2022" name="Nat. Plants">
        <title>Genomes of leafy and leafless Platanthera orchids illuminate the evolution of mycoheterotrophy.</title>
        <authorList>
            <person name="Li M.H."/>
            <person name="Liu K.W."/>
            <person name="Li Z."/>
            <person name="Lu H.C."/>
            <person name="Ye Q.L."/>
            <person name="Zhang D."/>
            <person name="Wang J.Y."/>
            <person name="Li Y.F."/>
            <person name="Zhong Z.M."/>
            <person name="Liu X."/>
            <person name="Yu X."/>
            <person name="Liu D.K."/>
            <person name="Tu X.D."/>
            <person name="Liu B."/>
            <person name="Hao Y."/>
            <person name="Liao X.Y."/>
            <person name="Jiang Y.T."/>
            <person name="Sun W.H."/>
            <person name="Chen J."/>
            <person name="Chen Y.Q."/>
            <person name="Ai Y."/>
            <person name="Zhai J.W."/>
            <person name="Wu S.S."/>
            <person name="Zhou Z."/>
            <person name="Hsiao Y.Y."/>
            <person name="Wu W.L."/>
            <person name="Chen Y.Y."/>
            <person name="Lin Y.F."/>
            <person name="Hsu J.L."/>
            <person name="Li C.Y."/>
            <person name="Wang Z.W."/>
            <person name="Zhao X."/>
            <person name="Zhong W.Y."/>
            <person name="Ma X.K."/>
            <person name="Ma L."/>
            <person name="Huang J."/>
            <person name="Chen G.Z."/>
            <person name="Huang M.Z."/>
            <person name="Huang L."/>
            <person name="Peng D.H."/>
            <person name="Luo Y.B."/>
            <person name="Zou S.Q."/>
            <person name="Chen S.P."/>
            <person name="Lan S."/>
            <person name="Tsai W.C."/>
            <person name="Van de Peer Y."/>
            <person name="Liu Z.J."/>
        </authorList>
    </citation>
    <scope>NUCLEOTIDE SEQUENCE [LARGE SCALE GENOMIC DNA]</scope>
    <source>
        <strain evidence="3">Lor288</strain>
    </source>
</reference>